<dbReference type="EMBL" id="JAVIJP010000046">
    <property type="protein sequence ID" value="KAL3626683.1"/>
    <property type="molecule type" value="Genomic_DNA"/>
</dbReference>
<dbReference type="AlphaFoldDB" id="A0ABD3CA10"/>
<dbReference type="Proteomes" id="UP001632038">
    <property type="component" value="Unassembled WGS sequence"/>
</dbReference>
<accession>A0ABD3CA10</accession>
<gene>
    <name evidence="1" type="ORF">CASFOL_029426</name>
</gene>
<evidence type="ECO:0000313" key="1">
    <source>
        <dbReference type="EMBL" id="KAL3626683.1"/>
    </source>
</evidence>
<name>A0ABD3CA10_9LAMI</name>
<sequence length="86" mass="9201">MALLFASSLPSLSSPSFSISRLAANPFIRLRCNNSISLHPTKAGIGGKKIQSPFTLNNRGALIAKATEAPNLQQLLPRTSRKKVKG</sequence>
<comment type="caution">
    <text evidence="1">The sequence shown here is derived from an EMBL/GenBank/DDBJ whole genome shotgun (WGS) entry which is preliminary data.</text>
</comment>
<evidence type="ECO:0000313" key="2">
    <source>
        <dbReference type="Proteomes" id="UP001632038"/>
    </source>
</evidence>
<organism evidence="1 2">
    <name type="scientific">Castilleja foliolosa</name>
    <dbReference type="NCBI Taxonomy" id="1961234"/>
    <lineage>
        <taxon>Eukaryota</taxon>
        <taxon>Viridiplantae</taxon>
        <taxon>Streptophyta</taxon>
        <taxon>Embryophyta</taxon>
        <taxon>Tracheophyta</taxon>
        <taxon>Spermatophyta</taxon>
        <taxon>Magnoliopsida</taxon>
        <taxon>eudicotyledons</taxon>
        <taxon>Gunneridae</taxon>
        <taxon>Pentapetalae</taxon>
        <taxon>asterids</taxon>
        <taxon>lamiids</taxon>
        <taxon>Lamiales</taxon>
        <taxon>Orobanchaceae</taxon>
        <taxon>Pedicularideae</taxon>
        <taxon>Castillejinae</taxon>
        <taxon>Castilleja</taxon>
    </lineage>
</organism>
<keyword evidence="2" id="KW-1185">Reference proteome</keyword>
<protein>
    <submittedName>
        <fullName evidence="1">Uncharacterized protein</fullName>
    </submittedName>
</protein>
<proteinExistence type="predicted"/>
<reference evidence="2" key="1">
    <citation type="journal article" date="2024" name="IScience">
        <title>Strigolactones Initiate the Formation of Haustorium-like Structures in Castilleja.</title>
        <authorList>
            <person name="Buerger M."/>
            <person name="Peterson D."/>
            <person name="Chory J."/>
        </authorList>
    </citation>
    <scope>NUCLEOTIDE SEQUENCE [LARGE SCALE GENOMIC DNA]</scope>
</reference>